<comment type="function">
    <text evidence="5">Component of the origin recognition complex (ORC) that binds origins of replication. DNA-binding is ATP-dependent. ORC is required to assemble the pre-replication complex necessary to initiate DNA replication.</text>
</comment>
<evidence type="ECO:0000256" key="4">
    <source>
        <dbReference type="ARBA" id="ARBA00023242"/>
    </source>
</evidence>
<dbReference type="EMBL" id="QEAO01000002">
    <property type="protein sequence ID" value="TPX37440.1"/>
    <property type="molecule type" value="Genomic_DNA"/>
</dbReference>
<evidence type="ECO:0000313" key="10">
    <source>
        <dbReference type="Proteomes" id="UP000319731"/>
    </source>
</evidence>
<feature type="compositionally biased region" description="Acidic residues" evidence="6">
    <location>
        <begin position="137"/>
        <end position="155"/>
    </location>
</feature>
<dbReference type="PANTHER" id="PTHR14052">
    <property type="entry name" value="ORIGIN RECOGNITION COMPLEX SUBUNIT 2"/>
    <property type="match status" value="1"/>
</dbReference>
<evidence type="ECO:0000313" key="9">
    <source>
        <dbReference type="EMBL" id="TPX37440.1"/>
    </source>
</evidence>
<evidence type="ECO:0000256" key="5">
    <source>
        <dbReference type="RuleBase" id="RU368084"/>
    </source>
</evidence>
<evidence type="ECO:0000259" key="8">
    <source>
        <dbReference type="Pfam" id="PF24882"/>
    </source>
</evidence>
<dbReference type="PANTHER" id="PTHR14052:SF0">
    <property type="entry name" value="ORIGIN RECOGNITION COMPLEX SUBUNIT 2"/>
    <property type="match status" value="1"/>
</dbReference>
<keyword evidence="4 5" id="KW-0539">Nucleus</keyword>
<comment type="caution">
    <text evidence="9">The sequence shown here is derived from an EMBL/GenBank/DDBJ whole genome shotgun (WGS) entry which is preliminary data.</text>
</comment>
<evidence type="ECO:0000256" key="2">
    <source>
        <dbReference type="ARBA" id="ARBA00007421"/>
    </source>
</evidence>
<dbReference type="STRING" id="1806994.A0A507C789"/>
<name>A0A507C789_9FUNG</name>
<dbReference type="AlphaFoldDB" id="A0A507C789"/>
<feature type="compositionally biased region" description="Polar residues" evidence="6">
    <location>
        <begin position="529"/>
        <end position="540"/>
    </location>
</feature>
<feature type="domain" description="Origin recognition complex subunit 2 RecA-like" evidence="7">
    <location>
        <begin position="282"/>
        <end position="445"/>
    </location>
</feature>
<evidence type="ECO:0000256" key="1">
    <source>
        <dbReference type="ARBA" id="ARBA00004123"/>
    </source>
</evidence>
<dbReference type="RefSeq" id="XP_031027351.1">
    <property type="nucleotide sequence ID" value="XM_031166678.1"/>
</dbReference>
<feature type="region of interest" description="Disordered" evidence="6">
    <location>
        <begin position="519"/>
        <end position="555"/>
    </location>
</feature>
<keyword evidence="3 5" id="KW-0235">DNA replication</keyword>
<feature type="compositionally biased region" description="Polar residues" evidence="6">
    <location>
        <begin position="14"/>
        <end position="23"/>
    </location>
</feature>
<dbReference type="InterPro" id="IPR007220">
    <property type="entry name" value="ORC2"/>
</dbReference>
<dbReference type="InterPro" id="IPR056773">
    <property type="entry name" value="WHD_ORC2"/>
</dbReference>
<feature type="compositionally biased region" description="Basic and acidic residues" evidence="6">
    <location>
        <begin position="162"/>
        <end position="182"/>
    </location>
</feature>
<protein>
    <recommendedName>
        <fullName evidence="5">Origin recognition complex subunit 2</fullName>
    </recommendedName>
</protein>
<evidence type="ECO:0000256" key="6">
    <source>
        <dbReference type="SAM" id="MobiDB-lite"/>
    </source>
</evidence>
<feature type="domain" description="Origin recognition complex subunit 2 winged-helix" evidence="8">
    <location>
        <begin position="564"/>
        <end position="619"/>
    </location>
</feature>
<evidence type="ECO:0000259" key="7">
    <source>
        <dbReference type="Pfam" id="PF04084"/>
    </source>
</evidence>
<comment type="similarity">
    <text evidence="2 5">Belongs to the ORC2 family.</text>
</comment>
<dbReference type="Proteomes" id="UP000319731">
    <property type="component" value="Unassembled WGS sequence"/>
</dbReference>
<dbReference type="GO" id="GO:0003688">
    <property type="term" value="F:DNA replication origin binding"/>
    <property type="evidence" value="ECO:0007669"/>
    <property type="project" value="UniProtKB-UniRule"/>
</dbReference>
<keyword evidence="10" id="KW-1185">Reference proteome</keyword>
<reference evidence="9 10" key="1">
    <citation type="journal article" date="2019" name="Sci. Rep.">
        <title>Comparative genomics of chytrid fungi reveal insights into the obligate biotrophic and pathogenic lifestyle of Synchytrium endobioticum.</title>
        <authorList>
            <person name="van de Vossenberg B.T.L.H."/>
            <person name="Warris S."/>
            <person name="Nguyen H.D.T."/>
            <person name="van Gent-Pelzer M.P.E."/>
            <person name="Joly D.L."/>
            <person name="van de Geest H.C."/>
            <person name="Bonants P.J.M."/>
            <person name="Smith D.S."/>
            <person name="Levesque C.A."/>
            <person name="van der Lee T.A.J."/>
        </authorList>
    </citation>
    <scope>NUCLEOTIDE SEQUENCE [LARGE SCALE GENOMIC DNA]</scope>
    <source>
        <strain evidence="9 10">JEL517</strain>
    </source>
</reference>
<accession>A0A507C789</accession>
<dbReference type="Pfam" id="PF24882">
    <property type="entry name" value="WHD_ORC2"/>
    <property type="match status" value="1"/>
</dbReference>
<dbReference type="GeneID" id="42001975"/>
<proteinExistence type="inferred from homology"/>
<dbReference type="GO" id="GO:0005664">
    <property type="term" value="C:nuclear origin of replication recognition complex"/>
    <property type="evidence" value="ECO:0007669"/>
    <property type="project" value="UniProtKB-UniRule"/>
</dbReference>
<gene>
    <name evidence="9" type="ORF">SmJEL517_g00749</name>
</gene>
<dbReference type="GO" id="GO:0006260">
    <property type="term" value="P:DNA replication"/>
    <property type="evidence" value="ECO:0007669"/>
    <property type="project" value="UniProtKB-UniRule"/>
</dbReference>
<comment type="subunit">
    <text evidence="5">Component of the origin recognition complex (ORC).</text>
</comment>
<dbReference type="InterPro" id="IPR056772">
    <property type="entry name" value="RecA-like_ORC2"/>
</dbReference>
<sequence>MSGLALKDSRPKTNKQQRSVPSKFTTRVDLLQVDEAEDEIDRSDKEIQRQRLIGGLNLPDATELGKENNGITYSFQRPSYGKMGLKMYATEAARLHQDTSNNNSNNSGDGTQPGGSAAGSRDADDEEMAPPDKYDDANEEEESKSDAEMEEEDDPSPLKRKRVEEVNQQTRERRIIARALKDDDADSNGESSDEDDDDGEEYEEQAEDEEEEVNEEVQTIGEAQKDAEQQQQSATGETAAFFKVATTAHITSNNTMAKLPSLEPKVYKELLSKVISRHAQQTKELAKLYESRYPEWYFSLSSGFNLLFYGYGSKRELLTRFAQRYCSRHPILVVNGYFPSTTIKDILGQILGSVVKYQGRMGTYTDQVNTIAEYFNNEEREYDRLYLLVHNIDGQNLRSEKAVSALALLASNPHIHVMASIDHIHAPMMWDSFKSHQFNWMYHDATTYEHYDAEMSFEDSILMKTGDDLSARGFGFVLQSVNESTRRLFKLLAETQIHAMKEDSRTRNEADDKAYDHDVAGHDHDEFPTLNNHMDTTASSSRRKGNGKASTGAGSKAVATSPLVNGIPFDTFWAKCRQQFIAHSIQTFRQLMTELKDHKLVLSKRRPDGQDALYIPLDRGSLEAVIEGM</sequence>
<organism evidence="9 10">
    <name type="scientific">Synchytrium microbalum</name>
    <dbReference type="NCBI Taxonomy" id="1806994"/>
    <lineage>
        <taxon>Eukaryota</taxon>
        <taxon>Fungi</taxon>
        <taxon>Fungi incertae sedis</taxon>
        <taxon>Chytridiomycota</taxon>
        <taxon>Chytridiomycota incertae sedis</taxon>
        <taxon>Chytridiomycetes</taxon>
        <taxon>Synchytriales</taxon>
        <taxon>Synchytriaceae</taxon>
        <taxon>Synchytrium</taxon>
    </lineage>
</organism>
<feature type="region of interest" description="Disordered" evidence="6">
    <location>
        <begin position="57"/>
        <end position="235"/>
    </location>
</feature>
<dbReference type="OrthoDB" id="346673at2759"/>
<feature type="compositionally biased region" description="Acidic residues" evidence="6">
    <location>
        <begin position="183"/>
        <end position="215"/>
    </location>
</feature>
<evidence type="ECO:0000256" key="3">
    <source>
        <dbReference type="ARBA" id="ARBA00022705"/>
    </source>
</evidence>
<comment type="subcellular location">
    <subcellularLocation>
        <location evidence="1 5">Nucleus</location>
    </subcellularLocation>
</comment>
<feature type="region of interest" description="Disordered" evidence="6">
    <location>
        <begin position="1"/>
        <end position="23"/>
    </location>
</feature>
<dbReference type="Pfam" id="PF04084">
    <property type="entry name" value="RecA-like_ORC2"/>
    <property type="match status" value="1"/>
</dbReference>